<name>A0AAE4ANQ4_9BACT</name>
<accession>A0AAE4ANQ4</accession>
<keyword evidence="2" id="KW-1185">Reference proteome</keyword>
<dbReference type="EMBL" id="JAUSVL010000001">
    <property type="protein sequence ID" value="MDQ0290514.1"/>
    <property type="molecule type" value="Genomic_DNA"/>
</dbReference>
<organism evidence="1 2">
    <name type="scientific">Oligosphaera ethanolica</name>
    <dbReference type="NCBI Taxonomy" id="760260"/>
    <lineage>
        <taxon>Bacteria</taxon>
        <taxon>Pseudomonadati</taxon>
        <taxon>Lentisphaerota</taxon>
        <taxon>Oligosphaeria</taxon>
        <taxon>Oligosphaerales</taxon>
        <taxon>Oligosphaeraceae</taxon>
        <taxon>Oligosphaera</taxon>
    </lineage>
</organism>
<comment type="caution">
    <text evidence="1">The sequence shown here is derived from an EMBL/GenBank/DDBJ whole genome shotgun (WGS) entry which is preliminary data.</text>
</comment>
<dbReference type="AlphaFoldDB" id="A0AAE4ANQ4"/>
<evidence type="ECO:0000313" key="2">
    <source>
        <dbReference type="Proteomes" id="UP001238163"/>
    </source>
</evidence>
<proteinExistence type="predicted"/>
<gene>
    <name evidence="1" type="ORF">J3R75_002621</name>
</gene>
<protein>
    <submittedName>
        <fullName evidence="1">Uncharacterized protein</fullName>
    </submittedName>
</protein>
<evidence type="ECO:0000313" key="1">
    <source>
        <dbReference type="EMBL" id="MDQ0290514.1"/>
    </source>
</evidence>
<dbReference type="RefSeq" id="WP_307262095.1">
    <property type="nucleotide sequence ID" value="NZ_JAUSVL010000001.1"/>
</dbReference>
<reference evidence="1" key="1">
    <citation type="submission" date="2023-07" db="EMBL/GenBank/DDBJ databases">
        <title>Genomic Encyclopedia of Type Strains, Phase IV (KMG-IV): sequencing the most valuable type-strain genomes for metagenomic binning, comparative biology and taxonomic classification.</title>
        <authorList>
            <person name="Goeker M."/>
        </authorList>
    </citation>
    <scope>NUCLEOTIDE SEQUENCE</scope>
    <source>
        <strain evidence="1">DSM 24202</strain>
    </source>
</reference>
<dbReference type="Proteomes" id="UP001238163">
    <property type="component" value="Unassembled WGS sequence"/>
</dbReference>
<sequence length="225" mass="25783">MTQRACNMVPAIDGVKKGQAMTQRACDIVPAQDTDKTPAGVEACQVFKAYQALSGLQLWKWLLTHNDADLDKTIDTLRKIEAYIPTVVKTDANYRIGRVAQLHLRLLLLLRLRDASPDRPDVEKHRDEVLRLRPKDNHDPCEVSYLQWYKAITLADIGDEAGVSRAVIEAIRFDERLTMQKNCPDIGRRQYRMLRRFVEHHLNVLHNHSLIGQICRALQMPSEGH</sequence>